<dbReference type="GO" id="GO:0030248">
    <property type="term" value="F:cellulose binding"/>
    <property type="evidence" value="ECO:0007669"/>
    <property type="project" value="InterPro"/>
</dbReference>
<dbReference type="RefSeq" id="XP_024738585.1">
    <property type="nucleotide sequence ID" value="XM_024874547.1"/>
</dbReference>
<accession>A0A2J6TF75</accession>
<dbReference type="AlphaFoldDB" id="A0A2J6TF75"/>
<dbReference type="GO" id="GO:0005576">
    <property type="term" value="C:extracellular region"/>
    <property type="evidence" value="ECO:0007669"/>
    <property type="project" value="InterPro"/>
</dbReference>
<dbReference type="GO" id="GO:0005975">
    <property type="term" value="P:carbohydrate metabolic process"/>
    <property type="evidence" value="ECO:0007669"/>
    <property type="project" value="InterPro"/>
</dbReference>
<protein>
    <recommendedName>
        <fullName evidence="2">CBM1 domain-containing protein</fullName>
    </recommendedName>
</protein>
<dbReference type="OrthoDB" id="70316at2759"/>
<dbReference type="SUPFAM" id="SSF57180">
    <property type="entry name" value="Cellulose-binding domain"/>
    <property type="match status" value="1"/>
</dbReference>
<proteinExistence type="predicted"/>
<dbReference type="InterPro" id="IPR000254">
    <property type="entry name" value="CBD"/>
</dbReference>
<feature type="non-terminal residue" evidence="3">
    <location>
        <position position="1"/>
    </location>
</feature>
<keyword evidence="1" id="KW-0732">Signal</keyword>
<keyword evidence="4" id="KW-1185">Reference proteome</keyword>
<sequence>GKCGGNGYTGPTSCIAGYTCVVSSSTYSQCLPAPIPPGHQSPWGPWIISS</sequence>
<feature type="domain" description="CBM1" evidence="2">
    <location>
        <begin position="1"/>
        <end position="31"/>
    </location>
</feature>
<dbReference type="InterPro" id="IPR035971">
    <property type="entry name" value="CBD_sf"/>
</dbReference>
<evidence type="ECO:0000259" key="2">
    <source>
        <dbReference type="PROSITE" id="PS51164"/>
    </source>
</evidence>
<dbReference type="PROSITE" id="PS51164">
    <property type="entry name" value="CBM1_2"/>
    <property type="match status" value="1"/>
</dbReference>
<evidence type="ECO:0000313" key="4">
    <source>
        <dbReference type="Proteomes" id="UP000235371"/>
    </source>
</evidence>
<organism evidence="3 4">
    <name type="scientific">Hyaloscypha bicolor E</name>
    <dbReference type="NCBI Taxonomy" id="1095630"/>
    <lineage>
        <taxon>Eukaryota</taxon>
        <taxon>Fungi</taxon>
        <taxon>Dikarya</taxon>
        <taxon>Ascomycota</taxon>
        <taxon>Pezizomycotina</taxon>
        <taxon>Leotiomycetes</taxon>
        <taxon>Helotiales</taxon>
        <taxon>Hyaloscyphaceae</taxon>
        <taxon>Hyaloscypha</taxon>
        <taxon>Hyaloscypha bicolor</taxon>
    </lineage>
</organism>
<dbReference type="GeneID" id="36582627"/>
<gene>
    <name evidence="3" type="ORF">K444DRAFT_526508</name>
</gene>
<evidence type="ECO:0000256" key="1">
    <source>
        <dbReference type="ARBA" id="ARBA00022729"/>
    </source>
</evidence>
<evidence type="ECO:0000313" key="3">
    <source>
        <dbReference type="EMBL" id="PMD61681.1"/>
    </source>
</evidence>
<dbReference type="InParanoid" id="A0A2J6TF75"/>
<dbReference type="SMART" id="SM00236">
    <property type="entry name" value="fCBD"/>
    <property type="match status" value="1"/>
</dbReference>
<dbReference type="Pfam" id="PF00734">
    <property type="entry name" value="CBM_1"/>
    <property type="match status" value="1"/>
</dbReference>
<dbReference type="EMBL" id="KZ613786">
    <property type="protein sequence ID" value="PMD61681.1"/>
    <property type="molecule type" value="Genomic_DNA"/>
</dbReference>
<name>A0A2J6TF75_9HELO</name>
<dbReference type="Proteomes" id="UP000235371">
    <property type="component" value="Unassembled WGS sequence"/>
</dbReference>
<reference evidence="3 4" key="1">
    <citation type="submission" date="2016-04" db="EMBL/GenBank/DDBJ databases">
        <title>A degradative enzymes factory behind the ericoid mycorrhizal symbiosis.</title>
        <authorList>
            <consortium name="DOE Joint Genome Institute"/>
            <person name="Martino E."/>
            <person name="Morin E."/>
            <person name="Grelet G."/>
            <person name="Kuo A."/>
            <person name="Kohler A."/>
            <person name="Daghino S."/>
            <person name="Barry K."/>
            <person name="Choi C."/>
            <person name="Cichocki N."/>
            <person name="Clum A."/>
            <person name="Copeland A."/>
            <person name="Hainaut M."/>
            <person name="Haridas S."/>
            <person name="Labutti K."/>
            <person name="Lindquist E."/>
            <person name="Lipzen A."/>
            <person name="Khouja H.-R."/>
            <person name="Murat C."/>
            <person name="Ohm R."/>
            <person name="Olson A."/>
            <person name="Spatafora J."/>
            <person name="Veneault-Fourrey C."/>
            <person name="Henrissat B."/>
            <person name="Grigoriev I."/>
            <person name="Martin F."/>
            <person name="Perotto S."/>
        </authorList>
    </citation>
    <scope>NUCLEOTIDE SEQUENCE [LARGE SCALE GENOMIC DNA]</scope>
    <source>
        <strain evidence="3 4">E</strain>
    </source>
</reference>